<comment type="caution">
    <text evidence="10">The sequence shown here is derived from an EMBL/GenBank/DDBJ whole genome shotgun (WGS) entry which is preliminary data.</text>
</comment>
<sequence length="126" mass="14020">MLARIQTVGTSLITKTTSLVTKTVEKTVYCGKVTGELSKQIYKSEKLQPPNLDEFKSVYKSLYTNSLRYIKTPEQAVNCLKAAGKNDLVKYGAIGIQLLGFYSVGEVIGRRKLVGYNNYAVKEAHH</sequence>
<dbReference type="OrthoDB" id="437at2759"/>
<evidence type="ECO:0000313" key="10">
    <source>
        <dbReference type="EMBL" id="KAG0669650.1"/>
    </source>
</evidence>
<evidence type="ECO:0000256" key="4">
    <source>
        <dbReference type="ARBA" id="ARBA00022547"/>
    </source>
</evidence>
<evidence type="ECO:0000313" key="11">
    <source>
        <dbReference type="Proteomes" id="UP000750334"/>
    </source>
</evidence>
<dbReference type="GO" id="GO:0015078">
    <property type="term" value="F:proton transmembrane transporter activity"/>
    <property type="evidence" value="ECO:0007669"/>
    <property type="project" value="InterPro"/>
</dbReference>
<dbReference type="Proteomes" id="UP000750334">
    <property type="component" value="Unassembled WGS sequence"/>
</dbReference>
<keyword evidence="7" id="KW-0496">Mitochondrion</keyword>
<evidence type="ECO:0000256" key="2">
    <source>
        <dbReference type="ARBA" id="ARBA00005699"/>
    </source>
</evidence>
<accession>A0A9P7BC82</accession>
<evidence type="ECO:0000256" key="9">
    <source>
        <dbReference type="ARBA" id="ARBA00023310"/>
    </source>
</evidence>
<protein>
    <submittedName>
        <fullName evidence="10">ATP synthase subunit G atp20</fullName>
    </submittedName>
</protein>
<reference evidence="10 11" key="1">
    <citation type="submission" date="2020-11" db="EMBL/GenBank/DDBJ databases">
        <title>Kefir isolates.</title>
        <authorList>
            <person name="Marcisauskas S."/>
            <person name="Kim Y."/>
            <person name="Blasche S."/>
        </authorList>
    </citation>
    <scope>NUCLEOTIDE SEQUENCE [LARGE SCALE GENOMIC DNA]</scope>
    <source>
        <strain evidence="10 11">OG2</strain>
    </source>
</reference>
<dbReference type="EMBL" id="PUHR01000036">
    <property type="protein sequence ID" value="KAG0669650.1"/>
    <property type="molecule type" value="Genomic_DNA"/>
</dbReference>
<proteinExistence type="inferred from homology"/>
<evidence type="ECO:0000256" key="5">
    <source>
        <dbReference type="ARBA" id="ARBA00022781"/>
    </source>
</evidence>
<evidence type="ECO:0000256" key="8">
    <source>
        <dbReference type="ARBA" id="ARBA00023136"/>
    </source>
</evidence>
<evidence type="ECO:0000256" key="1">
    <source>
        <dbReference type="ARBA" id="ARBA00004325"/>
    </source>
</evidence>
<keyword evidence="4" id="KW-0138">CF(0)</keyword>
<keyword evidence="11" id="KW-1185">Reference proteome</keyword>
<comment type="subcellular location">
    <subcellularLocation>
        <location evidence="1">Mitochondrion membrane</location>
    </subcellularLocation>
</comment>
<keyword evidence="9" id="KW-0066">ATP synthesis</keyword>
<dbReference type="Pfam" id="PF04718">
    <property type="entry name" value="ATP-synt_G"/>
    <property type="match status" value="1"/>
</dbReference>
<gene>
    <name evidence="10" type="primary">ATP20</name>
    <name evidence="10" type="ORF">C6P45_003477</name>
</gene>
<dbReference type="GO" id="GO:0015986">
    <property type="term" value="P:proton motive force-driven ATP synthesis"/>
    <property type="evidence" value="ECO:0007669"/>
    <property type="project" value="InterPro"/>
</dbReference>
<name>A0A9P7BC82_MAUEX</name>
<comment type="similarity">
    <text evidence="2">Belongs to the ATPase g subunit family.</text>
</comment>
<evidence type="ECO:0000256" key="7">
    <source>
        <dbReference type="ARBA" id="ARBA00023128"/>
    </source>
</evidence>
<keyword evidence="8" id="KW-0472">Membrane</keyword>
<evidence type="ECO:0000256" key="6">
    <source>
        <dbReference type="ARBA" id="ARBA00023065"/>
    </source>
</evidence>
<dbReference type="GO" id="GO:0045259">
    <property type="term" value="C:proton-transporting ATP synthase complex"/>
    <property type="evidence" value="ECO:0007669"/>
    <property type="project" value="UniProtKB-KW"/>
</dbReference>
<keyword evidence="3" id="KW-0813">Transport</keyword>
<organism evidence="10 11">
    <name type="scientific">Maudiozyma exigua</name>
    <name type="common">Yeast</name>
    <name type="synonym">Kazachstania exigua</name>
    <dbReference type="NCBI Taxonomy" id="34358"/>
    <lineage>
        <taxon>Eukaryota</taxon>
        <taxon>Fungi</taxon>
        <taxon>Dikarya</taxon>
        <taxon>Ascomycota</taxon>
        <taxon>Saccharomycotina</taxon>
        <taxon>Saccharomycetes</taxon>
        <taxon>Saccharomycetales</taxon>
        <taxon>Saccharomycetaceae</taxon>
        <taxon>Maudiozyma</taxon>
    </lineage>
</organism>
<dbReference type="GO" id="GO:0031966">
    <property type="term" value="C:mitochondrial membrane"/>
    <property type="evidence" value="ECO:0007669"/>
    <property type="project" value="UniProtKB-SubCell"/>
</dbReference>
<dbReference type="InterPro" id="IPR006808">
    <property type="entry name" value="ATP_synth_F0_gsu_mt"/>
</dbReference>
<dbReference type="AlphaFoldDB" id="A0A9P7BC82"/>
<evidence type="ECO:0000256" key="3">
    <source>
        <dbReference type="ARBA" id="ARBA00022448"/>
    </source>
</evidence>
<keyword evidence="6" id="KW-0406">Ion transport</keyword>
<keyword evidence="5" id="KW-0375">Hydrogen ion transport</keyword>